<gene>
    <name evidence="2" type="ORF">WMO62_08625</name>
</gene>
<dbReference type="RefSeq" id="WP_349144434.1">
    <property type="nucleotide sequence ID" value="NZ_JBBMFC010000013.1"/>
</dbReference>
<dbReference type="PANTHER" id="PTHR30217">
    <property type="entry name" value="PEPTIDASE U32 FAMILY"/>
    <property type="match status" value="1"/>
</dbReference>
<evidence type="ECO:0000313" key="2">
    <source>
        <dbReference type="EMBL" id="MEQ2578902.1"/>
    </source>
</evidence>
<dbReference type="PANTHER" id="PTHR30217:SF10">
    <property type="entry name" value="23S RRNA 5-HYDROXYCYTIDINE C2501 SYNTHASE"/>
    <property type="match status" value="1"/>
</dbReference>
<feature type="compositionally biased region" description="Low complexity" evidence="1">
    <location>
        <begin position="234"/>
        <end position="248"/>
    </location>
</feature>
<dbReference type="InterPro" id="IPR001539">
    <property type="entry name" value="Peptidase_U32"/>
</dbReference>
<proteinExistence type="predicted"/>
<organism evidence="2 3">
    <name type="scientific">Hominiventricola aquisgranensis</name>
    <dbReference type="NCBI Taxonomy" id="3133164"/>
    <lineage>
        <taxon>Bacteria</taxon>
        <taxon>Bacillati</taxon>
        <taxon>Bacillota</taxon>
        <taxon>Clostridia</taxon>
        <taxon>Lachnospirales</taxon>
        <taxon>Lachnospiraceae</taxon>
        <taxon>Hominiventricola</taxon>
    </lineage>
</organism>
<evidence type="ECO:0000313" key="3">
    <source>
        <dbReference type="Proteomes" id="UP001470288"/>
    </source>
</evidence>
<reference evidence="2 3" key="1">
    <citation type="submission" date="2024-03" db="EMBL/GenBank/DDBJ databases">
        <title>Human intestinal bacterial collection.</title>
        <authorList>
            <person name="Pauvert C."/>
            <person name="Hitch T.C.A."/>
            <person name="Clavel T."/>
        </authorList>
    </citation>
    <scope>NUCLEOTIDE SEQUENCE [LARGE SCALE GENOMIC DNA]</scope>
    <source>
        <strain evidence="2 3">CLA-AA-H78B</strain>
    </source>
</reference>
<protein>
    <submittedName>
        <fullName evidence="2">U32 family peptidase</fullName>
    </submittedName>
</protein>
<dbReference type="EMBL" id="JBBMFC010000013">
    <property type="protein sequence ID" value="MEQ2578902.1"/>
    <property type="molecule type" value="Genomic_DNA"/>
</dbReference>
<evidence type="ECO:0000256" key="1">
    <source>
        <dbReference type="SAM" id="MobiDB-lite"/>
    </source>
</evidence>
<dbReference type="InterPro" id="IPR051454">
    <property type="entry name" value="RNA/ubiquinone_mod_enzymes"/>
</dbReference>
<dbReference type="Proteomes" id="UP001470288">
    <property type="component" value="Unassembled WGS sequence"/>
</dbReference>
<name>A0ABV1I135_9FIRM</name>
<comment type="caution">
    <text evidence="2">The sequence shown here is derived from an EMBL/GenBank/DDBJ whole genome shotgun (WGS) entry which is preliminary data.</text>
</comment>
<keyword evidence="3" id="KW-1185">Reference proteome</keyword>
<sequence length="342" mass="38536">MKIVAGLGSVDEYIRYCEAGADEFFCGYVPYKWTKKYGTMMALNRREVLCCNVQIGGEEELEILASMIHVYQKPVHLTFNSLYYLPEQYPLIGQMISNCLEMGFRSYIIADPALILYLHEQGINCEIHLSGELGEMNSSVAETFAEMKLKRIIFHRKNSTADMQAVIEAVERNQCSKAGQMEYEAFVLNELCQFSGSFCNSLHCDELGHLCRVPYWMGEVGDKQHERCTGAYGESSQQSPESEGCSESGESDSIDEDAEADYICGQSGCGLCELYALQKAGITHVKLVGRGNYVDSMEQDIRNLRKALEILEQAESEELFRKKMKQELFSGGCSGNCYYLQE</sequence>
<accession>A0ABV1I135</accession>
<dbReference type="Pfam" id="PF01136">
    <property type="entry name" value="Peptidase_U32"/>
    <property type="match status" value="1"/>
</dbReference>
<feature type="region of interest" description="Disordered" evidence="1">
    <location>
        <begin position="229"/>
        <end position="253"/>
    </location>
</feature>